<dbReference type="AlphaFoldDB" id="A0ABD1AUZ3"/>
<feature type="chain" id="PRO_5044828549" description="FAS1 domain-containing protein" evidence="3">
    <location>
        <begin position="24"/>
        <end position="177"/>
    </location>
</feature>
<dbReference type="PANTHER" id="PTHR33985:SF5">
    <property type="entry name" value="FASCICLIN-LIKE ARABINOGALACTAN FAMILY PROTEIN"/>
    <property type="match status" value="1"/>
</dbReference>
<evidence type="ECO:0000256" key="2">
    <source>
        <dbReference type="ARBA" id="ARBA00022974"/>
    </source>
</evidence>
<dbReference type="Gene3D" id="2.30.180.10">
    <property type="entry name" value="FAS1 domain"/>
    <property type="match status" value="1"/>
</dbReference>
<accession>A0ABD1AUZ3</accession>
<protein>
    <recommendedName>
        <fullName evidence="4">FAS1 domain-containing protein</fullName>
    </recommendedName>
</protein>
<feature type="signal peptide" evidence="3">
    <location>
        <begin position="1"/>
        <end position="23"/>
    </location>
</feature>
<reference evidence="5 6" key="1">
    <citation type="submission" date="2024-04" db="EMBL/GenBank/DDBJ databases">
        <title>Genome assembly C_amara_ONT_v2.</title>
        <authorList>
            <person name="Yant L."/>
            <person name="Moore C."/>
            <person name="Slenker M."/>
        </authorList>
    </citation>
    <scope>NUCLEOTIDE SEQUENCE [LARGE SCALE GENOMIC DNA]</scope>
    <source>
        <tissue evidence="5">Leaf</tissue>
    </source>
</reference>
<evidence type="ECO:0000256" key="1">
    <source>
        <dbReference type="ARBA" id="ARBA00007843"/>
    </source>
</evidence>
<gene>
    <name evidence="5" type="ORF">V5N11_006887</name>
</gene>
<keyword evidence="2" id="KW-0325">Glycoprotein</keyword>
<comment type="similarity">
    <text evidence="1">Belongs to the fasciclin-like AGP family.</text>
</comment>
<evidence type="ECO:0000313" key="6">
    <source>
        <dbReference type="Proteomes" id="UP001558713"/>
    </source>
</evidence>
<feature type="domain" description="FAS1" evidence="4">
    <location>
        <begin position="69"/>
        <end position="159"/>
    </location>
</feature>
<keyword evidence="2" id="KW-0654">Proteoglycan</keyword>
<keyword evidence="3" id="KW-0732">Signal</keyword>
<dbReference type="InterPro" id="IPR036378">
    <property type="entry name" value="FAS1_dom_sf"/>
</dbReference>
<dbReference type="SUPFAM" id="SSF82153">
    <property type="entry name" value="FAS1 domain"/>
    <property type="match status" value="1"/>
</dbReference>
<dbReference type="InterPro" id="IPR052806">
    <property type="entry name" value="Fasciclin-like_AGP"/>
</dbReference>
<dbReference type="Proteomes" id="UP001558713">
    <property type="component" value="Unassembled WGS sequence"/>
</dbReference>
<organism evidence="5 6">
    <name type="scientific">Cardamine amara subsp. amara</name>
    <dbReference type="NCBI Taxonomy" id="228776"/>
    <lineage>
        <taxon>Eukaryota</taxon>
        <taxon>Viridiplantae</taxon>
        <taxon>Streptophyta</taxon>
        <taxon>Embryophyta</taxon>
        <taxon>Tracheophyta</taxon>
        <taxon>Spermatophyta</taxon>
        <taxon>Magnoliopsida</taxon>
        <taxon>eudicotyledons</taxon>
        <taxon>Gunneridae</taxon>
        <taxon>Pentapetalae</taxon>
        <taxon>rosids</taxon>
        <taxon>malvids</taxon>
        <taxon>Brassicales</taxon>
        <taxon>Brassicaceae</taxon>
        <taxon>Cardamineae</taxon>
        <taxon>Cardamine</taxon>
    </lineage>
</organism>
<comment type="caution">
    <text evidence="5">The sequence shown here is derived from an EMBL/GenBank/DDBJ whole genome shotgun (WGS) entry which is preliminary data.</text>
</comment>
<proteinExistence type="inferred from homology"/>
<dbReference type="SMART" id="SM00554">
    <property type="entry name" value="FAS1"/>
    <property type="match status" value="1"/>
</dbReference>
<dbReference type="PANTHER" id="PTHR33985">
    <property type="entry name" value="OS02G0491300 PROTEIN-RELATED"/>
    <property type="match status" value="1"/>
</dbReference>
<keyword evidence="6" id="KW-1185">Reference proteome</keyword>
<evidence type="ECO:0000256" key="3">
    <source>
        <dbReference type="SAM" id="SignalP"/>
    </source>
</evidence>
<name>A0ABD1AUZ3_CARAN</name>
<evidence type="ECO:0000259" key="4">
    <source>
        <dbReference type="SMART" id="SM00554"/>
    </source>
</evidence>
<evidence type="ECO:0000313" key="5">
    <source>
        <dbReference type="EMBL" id="KAL1210566.1"/>
    </source>
</evidence>
<dbReference type="InterPro" id="IPR000782">
    <property type="entry name" value="FAS1_domain"/>
</dbReference>
<dbReference type="EMBL" id="JBANAX010000394">
    <property type="protein sequence ID" value="KAL1210566.1"/>
    <property type="molecule type" value="Genomic_DNA"/>
</dbReference>
<sequence>MAMARNLILTVVCLLSAISLISTFILGTRTVDETTEEVINALSNSNFDDWSPAFISTNNPILGKTLPSTLFIPLSANVHGGDPRNVTAYHIVPERLRFAELVAKKDGTLLPTLLPGLHIILSNSSTGLTLDGVDIVEPDVFVDSVMAVHRVASPLDFGKYGNTIVGDEQLQNARRPR</sequence>